<keyword evidence="1" id="KW-0472">Membrane</keyword>
<accession>A0AAE1S4H7</accession>
<proteinExistence type="predicted"/>
<sequence>MVKEHSEVWKERANTHLIVAALITTVSFAAAFTVPGGYNGHEAGPNNKGMAILWKTTAFQTFAITDTIAMISSTSAMFLHYLATYEQEIKRLNRYVTAGILVLVAMVAMMIAFMTGLLYLVPFQSFRNIIVENSKVSCQESLSSIIYLPLEFM</sequence>
<protein>
    <recommendedName>
        <fullName evidence="2">PGG domain-containing protein</fullName>
    </recommendedName>
</protein>
<keyword evidence="1" id="KW-0812">Transmembrane</keyword>
<dbReference type="InterPro" id="IPR026961">
    <property type="entry name" value="PGG_dom"/>
</dbReference>
<dbReference type="PANTHER" id="PTHR24177:SF463">
    <property type="entry name" value="OS09G0331600 PROTEIN"/>
    <property type="match status" value="1"/>
</dbReference>
<dbReference type="AlphaFoldDB" id="A0AAE1S4H7"/>
<keyword evidence="1" id="KW-1133">Transmembrane helix</keyword>
<feature type="transmembrane region" description="Helical" evidence="1">
    <location>
        <begin position="58"/>
        <end position="83"/>
    </location>
</feature>
<name>A0AAE1S4H7_9SOLA</name>
<organism evidence="3 4">
    <name type="scientific">Anisodus tanguticus</name>
    <dbReference type="NCBI Taxonomy" id="243964"/>
    <lineage>
        <taxon>Eukaryota</taxon>
        <taxon>Viridiplantae</taxon>
        <taxon>Streptophyta</taxon>
        <taxon>Embryophyta</taxon>
        <taxon>Tracheophyta</taxon>
        <taxon>Spermatophyta</taxon>
        <taxon>Magnoliopsida</taxon>
        <taxon>eudicotyledons</taxon>
        <taxon>Gunneridae</taxon>
        <taxon>Pentapetalae</taxon>
        <taxon>asterids</taxon>
        <taxon>lamiids</taxon>
        <taxon>Solanales</taxon>
        <taxon>Solanaceae</taxon>
        <taxon>Solanoideae</taxon>
        <taxon>Hyoscyameae</taxon>
        <taxon>Anisodus</taxon>
    </lineage>
</organism>
<evidence type="ECO:0000313" key="4">
    <source>
        <dbReference type="Proteomes" id="UP001291623"/>
    </source>
</evidence>
<dbReference type="GO" id="GO:0016020">
    <property type="term" value="C:membrane"/>
    <property type="evidence" value="ECO:0007669"/>
    <property type="project" value="TreeGrafter"/>
</dbReference>
<gene>
    <name evidence="3" type="ORF">RND71_018586</name>
</gene>
<feature type="transmembrane region" description="Helical" evidence="1">
    <location>
        <begin position="95"/>
        <end position="121"/>
    </location>
</feature>
<dbReference type="Proteomes" id="UP001291623">
    <property type="component" value="Unassembled WGS sequence"/>
</dbReference>
<feature type="domain" description="PGG" evidence="2">
    <location>
        <begin position="8"/>
        <end position="118"/>
    </location>
</feature>
<feature type="transmembrane region" description="Helical" evidence="1">
    <location>
        <begin position="17"/>
        <end position="38"/>
    </location>
</feature>
<dbReference type="EMBL" id="JAVYJV010000009">
    <property type="protein sequence ID" value="KAK4363345.1"/>
    <property type="molecule type" value="Genomic_DNA"/>
</dbReference>
<dbReference type="Pfam" id="PF13962">
    <property type="entry name" value="PGG"/>
    <property type="match status" value="1"/>
</dbReference>
<evidence type="ECO:0000256" key="1">
    <source>
        <dbReference type="SAM" id="Phobius"/>
    </source>
</evidence>
<dbReference type="PANTHER" id="PTHR24177">
    <property type="entry name" value="CASKIN"/>
    <property type="match status" value="1"/>
</dbReference>
<evidence type="ECO:0000313" key="3">
    <source>
        <dbReference type="EMBL" id="KAK4363345.1"/>
    </source>
</evidence>
<comment type="caution">
    <text evidence="3">The sequence shown here is derived from an EMBL/GenBank/DDBJ whole genome shotgun (WGS) entry which is preliminary data.</text>
</comment>
<keyword evidence="4" id="KW-1185">Reference proteome</keyword>
<evidence type="ECO:0000259" key="2">
    <source>
        <dbReference type="Pfam" id="PF13962"/>
    </source>
</evidence>
<reference evidence="3" key="1">
    <citation type="submission" date="2023-12" db="EMBL/GenBank/DDBJ databases">
        <title>Genome assembly of Anisodus tanguticus.</title>
        <authorList>
            <person name="Wang Y.-J."/>
        </authorList>
    </citation>
    <scope>NUCLEOTIDE SEQUENCE</scope>
    <source>
        <strain evidence="3">KB-2021</strain>
        <tissue evidence="3">Leaf</tissue>
    </source>
</reference>